<dbReference type="InterPro" id="IPR000719">
    <property type="entry name" value="Prot_kinase_dom"/>
</dbReference>
<evidence type="ECO:0000256" key="2">
    <source>
        <dbReference type="ARBA" id="ARBA00022527"/>
    </source>
</evidence>
<protein>
    <recommendedName>
        <fullName evidence="1">non-specific serine/threonine protein kinase</fullName>
        <ecNumber evidence="1">2.7.11.1</ecNumber>
    </recommendedName>
</protein>
<dbReference type="EMBL" id="CP130613">
    <property type="protein sequence ID" value="WKW14561.1"/>
    <property type="molecule type" value="Genomic_DNA"/>
</dbReference>
<evidence type="ECO:0000256" key="3">
    <source>
        <dbReference type="ARBA" id="ARBA00022679"/>
    </source>
</evidence>
<feature type="transmembrane region" description="Helical" evidence="8">
    <location>
        <begin position="309"/>
        <end position="328"/>
    </location>
</feature>
<feature type="transmembrane region" description="Helical" evidence="8">
    <location>
        <begin position="340"/>
        <end position="361"/>
    </location>
</feature>
<dbReference type="EMBL" id="CP130612">
    <property type="protein sequence ID" value="WKW11651.1"/>
    <property type="molecule type" value="Genomic_DNA"/>
</dbReference>
<dbReference type="AlphaFoldDB" id="A0AA49Q7A1"/>
<dbReference type="EC" id="2.7.11.1" evidence="1"/>
<accession>A0AA49Q497</accession>
<dbReference type="Proteomes" id="UP001229955">
    <property type="component" value="Chromosome"/>
</dbReference>
<keyword evidence="3" id="KW-0808">Transferase</keyword>
<feature type="binding site" evidence="7">
    <location>
        <position position="56"/>
    </location>
    <ligand>
        <name>ATP</name>
        <dbReference type="ChEBI" id="CHEBI:30616"/>
    </ligand>
</feature>
<dbReference type="SMART" id="SM00220">
    <property type="entry name" value="S_TKc"/>
    <property type="match status" value="1"/>
</dbReference>
<evidence type="ECO:0000256" key="1">
    <source>
        <dbReference type="ARBA" id="ARBA00012513"/>
    </source>
</evidence>
<dbReference type="PROSITE" id="PS00108">
    <property type="entry name" value="PROTEIN_KINASE_ST"/>
    <property type="match status" value="1"/>
</dbReference>
<dbReference type="PANTHER" id="PTHR43289:SF6">
    <property type="entry name" value="SERINE_THREONINE-PROTEIN KINASE NEKL-3"/>
    <property type="match status" value="1"/>
</dbReference>
<evidence type="ECO:0000256" key="6">
    <source>
        <dbReference type="ARBA" id="ARBA00022840"/>
    </source>
</evidence>
<feature type="domain" description="Protein kinase" evidence="9">
    <location>
        <begin position="27"/>
        <end position="291"/>
    </location>
</feature>
<dbReference type="Gene3D" id="1.10.510.10">
    <property type="entry name" value="Transferase(Phosphotransferase) domain 1"/>
    <property type="match status" value="1"/>
</dbReference>
<accession>A0AA49Q7A1</accession>
<dbReference type="SUPFAM" id="SSF56112">
    <property type="entry name" value="Protein kinase-like (PK-like)"/>
    <property type="match status" value="1"/>
</dbReference>
<dbReference type="Gene3D" id="3.30.200.20">
    <property type="entry name" value="Phosphorylase Kinase, domain 1"/>
    <property type="match status" value="1"/>
</dbReference>
<keyword evidence="4 7" id="KW-0547">Nucleotide-binding</keyword>
<dbReference type="InterPro" id="IPR011009">
    <property type="entry name" value="Kinase-like_dom_sf"/>
</dbReference>
<dbReference type="GO" id="GO:0004674">
    <property type="term" value="F:protein serine/threonine kinase activity"/>
    <property type="evidence" value="ECO:0007669"/>
    <property type="project" value="UniProtKB-KW"/>
</dbReference>
<evidence type="ECO:0000259" key="9">
    <source>
        <dbReference type="PROSITE" id="PS50011"/>
    </source>
</evidence>
<dbReference type="Pfam" id="PF00069">
    <property type="entry name" value="Pkinase"/>
    <property type="match status" value="1"/>
</dbReference>
<organism evidence="11 12">
    <name type="scientific">Pseudogemmatithrix spongiicola</name>
    <dbReference type="NCBI Taxonomy" id="3062599"/>
    <lineage>
        <taxon>Bacteria</taxon>
        <taxon>Pseudomonadati</taxon>
        <taxon>Gemmatimonadota</taxon>
        <taxon>Gemmatimonadia</taxon>
        <taxon>Gemmatimonadales</taxon>
        <taxon>Gemmatimonadaceae</taxon>
        <taxon>Pseudogemmatithrix</taxon>
    </lineage>
</organism>
<dbReference type="InterPro" id="IPR008271">
    <property type="entry name" value="Ser/Thr_kinase_AS"/>
</dbReference>
<evidence type="ECO:0000256" key="8">
    <source>
        <dbReference type="SAM" id="Phobius"/>
    </source>
</evidence>
<name>A0AA49Q7A1_9BACT</name>
<evidence type="ECO:0000256" key="7">
    <source>
        <dbReference type="PROSITE-ProRule" id="PRU10141"/>
    </source>
</evidence>
<dbReference type="GO" id="GO:0005524">
    <property type="term" value="F:ATP binding"/>
    <property type="evidence" value="ECO:0007669"/>
    <property type="project" value="UniProtKB-UniRule"/>
</dbReference>
<proteinExistence type="predicted"/>
<sequence length="377" mass="41369">MRPSTERRLVDDPGHRAMLAEALGPDYELGPMVGQGGFGCVYEAKDLRLGRRLAVKVIRPDLAGASAFVKRFRQEGVAMARLRHPSIVPIYDIKEAGALIFYTMPYIDGPTLAAKLERRGALPPKVAQRVLMELCDAVAATHRAGILHRDIKPSNVILEGALEKVLLMDFGVAQVTGAGYDTESGQVLGTPTYMSPEHAGGGHVVDQRSDIYSLGVVGYHLLTGRPPFSGDTPMAIVVQHMSNDPVPIRRINPSVPFEIADAVERALRKSPDDRHQSVMEMWEQLSRATFFREVDEPLPPEPPRAVGRLSVLATFVSLMLLGIAWASAQRLAMDASALAPWQWLVAATGCALLAVVLSPVVRASLRDYRPRWAFWKR</sequence>
<dbReference type="CDD" id="cd14014">
    <property type="entry name" value="STKc_PknB_like"/>
    <property type="match status" value="1"/>
</dbReference>
<evidence type="ECO:0000313" key="12">
    <source>
        <dbReference type="Proteomes" id="UP001229955"/>
    </source>
</evidence>
<dbReference type="InterPro" id="IPR017441">
    <property type="entry name" value="Protein_kinase_ATP_BS"/>
</dbReference>
<gene>
    <name evidence="10" type="ORF">Strain138_000908</name>
    <name evidence="11" type="ORF">Strain318_000908</name>
</gene>
<keyword evidence="6 7" id="KW-0067">ATP-binding</keyword>
<keyword evidence="8" id="KW-0472">Membrane</keyword>
<dbReference type="PROSITE" id="PS00107">
    <property type="entry name" value="PROTEIN_KINASE_ATP"/>
    <property type="match status" value="1"/>
</dbReference>
<keyword evidence="5 11" id="KW-0418">Kinase</keyword>
<dbReference type="FunFam" id="1.10.510.10:FF:000021">
    <property type="entry name" value="Serine/threonine protein kinase"/>
    <property type="match status" value="1"/>
</dbReference>
<evidence type="ECO:0000313" key="11">
    <source>
        <dbReference type="EMBL" id="WKW14561.1"/>
    </source>
</evidence>
<keyword evidence="12" id="KW-1185">Reference proteome</keyword>
<dbReference type="PROSITE" id="PS50011">
    <property type="entry name" value="PROTEIN_KINASE_DOM"/>
    <property type="match status" value="1"/>
</dbReference>
<keyword evidence="8" id="KW-0812">Transmembrane</keyword>
<evidence type="ECO:0000313" key="10">
    <source>
        <dbReference type="EMBL" id="WKW11651.1"/>
    </source>
</evidence>
<dbReference type="KEGG" id="pspc:Strain318_000908"/>
<keyword evidence="8" id="KW-1133">Transmembrane helix</keyword>
<dbReference type="RefSeq" id="WP_367887349.1">
    <property type="nucleotide sequence ID" value="NZ_CP130612.1"/>
</dbReference>
<dbReference type="PANTHER" id="PTHR43289">
    <property type="entry name" value="MITOGEN-ACTIVATED PROTEIN KINASE KINASE KINASE 20-RELATED"/>
    <property type="match status" value="1"/>
</dbReference>
<evidence type="ECO:0000256" key="5">
    <source>
        <dbReference type="ARBA" id="ARBA00022777"/>
    </source>
</evidence>
<keyword evidence="2" id="KW-0723">Serine/threonine-protein kinase</keyword>
<evidence type="ECO:0000256" key="4">
    <source>
        <dbReference type="ARBA" id="ARBA00022741"/>
    </source>
</evidence>
<reference evidence="11" key="1">
    <citation type="submission" date="2023-07" db="EMBL/GenBank/DDBJ databases">
        <authorList>
            <person name="Haufschild T."/>
            <person name="Kallscheuer N."/>
            <person name="Hammer J."/>
            <person name="Kohn T."/>
            <person name="Kabuu M."/>
            <person name="Jogler M."/>
            <person name="Wohfarth N."/>
            <person name="Heuer A."/>
            <person name="Rohde M."/>
            <person name="van Teeseling M.C.F."/>
            <person name="Jogler C."/>
        </authorList>
    </citation>
    <scope>NUCLEOTIDE SEQUENCE</scope>
    <source>
        <strain evidence="10">Strain 138</strain>
        <strain evidence="11">Strain 318</strain>
    </source>
</reference>